<proteinExistence type="predicted"/>
<dbReference type="OrthoDB" id="9790710at2"/>
<dbReference type="SUPFAM" id="SSF53756">
    <property type="entry name" value="UDP-Glycosyltransferase/glycogen phosphorylase"/>
    <property type="match status" value="1"/>
</dbReference>
<evidence type="ECO:0000313" key="4">
    <source>
        <dbReference type="Proteomes" id="UP000191055"/>
    </source>
</evidence>
<protein>
    <submittedName>
        <fullName evidence="3">Glycosyltransferase involved in cell wall bisynthesis</fullName>
    </submittedName>
</protein>
<dbReference type="GO" id="GO:0016757">
    <property type="term" value="F:glycosyltransferase activity"/>
    <property type="evidence" value="ECO:0007669"/>
    <property type="project" value="InterPro"/>
</dbReference>
<organism evidence="3 4">
    <name type="scientific">Alkalitalea saponilacus</name>
    <dbReference type="NCBI Taxonomy" id="889453"/>
    <lineage>
        <taxon>Bacteria</taxon>
        <taxon>Pseudomonadati</taxon>
        <taxon>Bacteroidota</taxon>
        <taxon>Bacteroidia</taxon>
        <taxon>Marinilabiliales</taxon>
        <taxon>Marinilabiliaceae</taxon>
        <taxon>Alkalitalea</taxon>
    </lineage>
</organism>
<dbReference type="RefSeq" id="WP_079557367.1">
    <property type="nucleotide sequence ID" value="NZ_CP021904.1"/>
</dbReference>
<name>A0A1T5FJN5_9BACT</name>
<dbReference type="InterPro" id="IPR028098">
    <property type="entry name" value="Glyco_trans_4-like_N"/>
</dbReference>
<evidence type="ECO:0000259" key="2">
    <source>
        <dbReference type="Pfam" id="PF13439"/>
    </source>
</evidence>
<evidence type="ECO:0000259" key="1">
    <source>
        <dbReference type="Pfam" id="PF00534"/>
    </source>
</evidence>
<dbReference type="STRING" id="889453.SAMN03080601_01605"/>
<gene>
    <name evidence="3" type="ORF">SAMN03080601_01605</name>
</gene>
<keyword evidence="4" id="KW-1185">Reference proteome</keyword>
<dbReference type="Pfam" id="PF00534">
    <property type="entry name" value="Glycos_transf_1"/>
    <property type="match status" value="1"/>
</dbReference>
<dbReference type="AlphaFoldDB" id="A0A1T5FJN5"/>
<dbReference type="CDD" id="cd03801">
    <property type="entry name" value="GT4_PimA-like"/>
    <property type="match status" value="1"/>
</dbReference>
<feature type="domain" description="Glycosyl transferase family 1" evidence="1">
    <location>
        <begin position="160"/>
        <end position="300"/>
    </location>
</feature>
<dbReference type="PANTHER" id="PTHR12526">
    <property type="entry name" value="GLYCOSYLTRANSFERASE"/>
    <property type="match status" value="1"/>
</dbReference>
<dbReference type="KEGG" id="asx:CDL62_09860"/>
<sequence length="339" mass="39183">MRIIQVYDKLDRIGGAQIIIKNLHAFFLERGYTSRVAGLNNYDSFAFKNSIPVGEYAQIGLKNIKIFSDTIIVSHSRKITSLLFVLRKVFWFKYQLIHVSHSIFNDKRNFTFFPDRVIGVSNAVKKNLINYFKVNEKRIEVIYNGLTDAINEIDLRSYQPDQEIRILFVGRIEQVKQQLLIVEKLAGKISEKIKIDFAGSGSQEDELINVIKEKGLLNFSYIGFQNNIPQLAENYHFVMLYSEKEGLGLTLIEACMAGRPVITRGADGCEACAEICIDNHNGYITNDMESLISVLNSLGNLSKEEYYKLCRNSRKIYENKFRIELMFEKYDRLINNFNY</sequence>
<evidence type="ECO:0000313" key="3">
    <source>
        <dbReference type="EMBL" id="SKB96383.1"/>
    </source>
</evidence>
<dbReference type="InterPro" id="IPR001296">
    <property type="entry name" value="Glyco_trans_1"/>
</dbReference>
<dbReference type="Proteomes" id="UP000191055">
    <property type="component" value="Unassembled WGS sequence"/>
</dbReference>
<accession>A0A1T5FJN5</accession>
<dbReference type="EMBL" id="FUYV01000008">
    <property type="protein sequence ID" value="SKB96383.1"/>
    <property type="molecule type" value="Genomic_DNA"/>
</dbReference>
<reference evidence="3 4" key="1">
    <citation type="submission" date="2017-02" db="EMBL/GenBank/DDBJ databases">
        <authorList>
            <person name="Peterson S.W."/>
        </authorList>
    </citation>
    <scope>NUCLEOTIDE SEQUENCE [LARGE SCALE GENOMIC DNA]</scope>
    <source>
        <strain evidence="3 4">DSM 24412</strain>
    </source>
</reference>
<dbReference type="PANTHER" id="PTHR12526:SF630">
    <property type="entry name" value="GLYCOSYLTRANSFERASE"/>
    <property type="match status" value="1"/>
</dbReference>
<dbReference type="Pfam" id="PF13439">
    <property type="entry name" value="Glyco_transf_4"/>
    <property type="match status" value="1"/>
</dbReference>
<feature type="domain" description="Glycosyltransferase subfamily 4-like N-terminal" evidence="2">
    <location>
        <begin position="73"/>
        <end position="146"/>
    </location>
</feature>
<dbReference type="Gene3D" id="3.40.50.2000">
    <property type="entry name" value="Glycogen Phosphorylase B"/>
    <property type="match status" value="2"/>
</dbReference>
<keyword evidence="3" id="KW-0808">Transferase</keyword>